<dbReference type="STRING" id="1109443.G4TT66"/>
<keyword evidence="7" id="KW-0378">Hydrolase</keyword>
<dbReference type="PANTHER" id="PTHR16320:SF24">
    <property type="entry name" value="PHOSPHODIESTERASE, PUTATIVE-RELATED"/>
    <property type="match status" value="1"/>
</dbReference>
<accession>G4TT66</accession>
<dbReference type="OrthoDB" id="387657at2759"/>
<keyword evidence="11" id="KW-0443">Lipid metabolism</keyword>
<evidence type="ECO:0000256" key="6">
    <source>
        <dbReference type="ARBA" id="ARBA00022723"/>
    </source>
</evidence>
<evidence type="ECO:0000256" key="11">
    <source>
        <dbReference type="ARBA" id="ARBA00023098"/>
    </source>
</evidence>
<dbReference type="GO" id="GO:0046872">
    <property type="term" value="F:metal ion binding"/>
    <property type="evidence" value="ECO:0007669"/>
    <property type="project" value="UniProtKB-KW"/>
</dbReference>
<dbReference type="InterPro" id="IPR036691">
    <property type="entry name" value="Endo/exonu/phosph_ase_sf"/>
</dbReference>
<evidence type="ECO:0000256" key="2">
    <source>
        <dbReference type="ARBA" id="ARBA00004760"/>
    </source>
</evidence>
<dbReference type="EMBL" id="CAFZ01000321">
    <property type="protein sequence ID" value="CCA74509.1"/>
    <property type="molecule type" value="Genomic_DNA"/>
</dbReference>
<protein>
    <submittedName>
        <fullName evidence="15">Related to ISC1-Inositol phosphoSphingolipid phospholipase</fullName>
    </submittedName>
</protein>
<comment type="caution">
    <text evidence="15">The sequence shown here is derived from an EMBL/GenBank/DDBJ whole genome shotgun (WGS) entry which is preliminary data.</text>
</comment>
<feature type="transmembrane region" description="Helical" evidence="13">
    <location>
        <begin position="351"/>
        <end position="372"/>
    </location>
</feature>
<evidence type="ECO:0000256" key="9">
    <source>
        <dbReference type="ARBA" id="ARBA00022919"/>
    </source>
</evidence>
<reference evidence="15 16" key="1">
    <citation type="journal article" date="2011" name="PLoS Pathog.">
        <title>Endophytic Life Strategies Decoded by Genome and Transcriptome Analyses of the Mutualistic Root Symbiont Piriformospora indica.</title>
        <authorList>
            <person name="Zuccaro A."/>
            <person name="Lahrmann U."/>
            <person name="Guldener U."/>
            <person name="Langen G."/>
            <person name="Pfiffi S."/>
            <person name="Biedenkopf D."/>
            <person name="Wong P."/>
            <person name="Samans B."/>
            <person name="Grimm C."/>
            <person name="Basiewicz M."/>
            <person name="Murat C."/>
            <person name="Martin F."/>
            <person name="Kogel K.H."/>
        </authorList>
    </citation>
    <scope>NUCLEOTIDE SEQUENCE [LARGE SCALE GENOMIC DNA]</scope>
    <source>
        <strain evidence="15 16">DSM 11827</strain>
    </source>
</reference>
<dbReference type="HOGENOM" id="CLU_034001_2_0_1"/>
<evidence type="ECO:0000256" key="12">
    <source>
        <dbReference type="ARBA" id="ARBA00023136"/>
    </source>
</evidence>
<keyword evidence="16" id="KW-1185">Reference proteome</keyword>
<evidence type="ECO:0000256" key="10">
    <source>
        <dbReference type="ARBA" id="ARBA00022989"/>
    </source>
</evidence>
<comment type="pathway">
    <text evidence="3">Sphingolipid metabolism.</text>
</comment>
<evidence type="ECO:0000256" key="13">
    <source>
        <dbReference type="SAM" id="Phobius"/>
    </source>
</evidence>
<dbReference type="OMA" id="IEESSMF"/>
<dbReference type="FunCoup" id="G4TT66">
    <property type="interactions" value="38"/>
</dbReference>
<gene>
    <name evidence="15" type="ORF">PIIN_08461</name>
</gene>
<evidence type="ECO:0000256" key="7">
    <source>
        <dbReference type="ARBA" id="ARBA00022801"/>
    </source>
</evidence>
<dbReference type="GO" id="GO:0016020">
    <property type="term" value="C:membrane"/>
    <property type="evidence" value="ECO:0007669"/>
    <property type="project" value="UniProtKB-SubCell"/>
</dbReference>
<evidence type="ECO:0000313" key="16">
    <source>
        <dbReference type="Proteomes" id="UP000007148"/>
    </source>
</evidence>
<dbReference type="SUPFAM" id="SSF56219">
    <property type="entry name" value="DNase I-like"/>
    <property type="match status" value="1"/>
</dbReference>
<dbReference type="AlphaFoldDB" id="G4TT66"/>
<evidence type="ECO:0000256" key="5">
    <source>
        <dbReference type="ARBA" id="ARBA00022692"/>
    </source>
</evidence>
<evidence type="ECO:0000259" key="14">
    <source>
        <dbReference type="Pfam" id="PF03372"/>
    </source>
</evidence>
<comment type="pathway">
    <text evidence="2">Lipid metabolism; sphingolipid metabolism.</text>
</comment>
<evidence type="ECO:0000256" key="3">
    <source>
        <dbReference type="ARBA" id="ARBA00004991"/>
    </source>
</evidence>
<comment type="similarity">
    <text evidence="4">Belongs to the neutral sphingomyelinase family.</text>
</comment>
<organism evidence="15 16">
    <name type="scientific">Serendipita indica (strain DSM 11827)</name>
    <name type="common">Root endophyte fungus</name>
    <name type="synonym">Piriformospora indica</name>
    <dbReference type="NCBI Taxonomy" id="1109443"/>
    <lineage>
        <taxon>Eukaryota</taxon>
        <taxon>Fungi</taxon>
        <taxon>Dikarya</taxon>
        <taxon>Basidiomycota</taxon>
        <taxon>Agaricomycotina</taxon>
        <taxon>Agaricomycetes</taxon>
        <taxon>Sebacinales</taxon>
        <taxon>Serendipitaceae</taxon>
        <taxon>Serendipita</taxon>
    </lineage>
</organism>
<keyword evidence="8" id="KW-0460">Magnesium</keyword>
<dbReference type="InParanoid" id="G4TT66"/>
<keyword evidence="10 13" id="KW-1133">Transmembrane helix</keyword>
<dbReference type="Gene3D" id="3.60.10.10">
    <property type="entry name" value="Endonuclease/exonuclease/phosphatase"/>
    <property type="match status" value="1"/>
</dbReference>
<keyword evidence="5 13" id="KW-0812">Transmembrane</keyword>
<keyword evidence="6" id="KW-0479">Metal-binding</keyword>
<feature type="domain" description="Endonuclease/exonuclease/phosphatase" evidence="14">
    <location>
        <begin position="9"/>
        <end position="290"/>
    </location>
</feature>
<keyword evidence="9" id="KW-0746">Sphingolipid metabolism</keyword>
<dbReference type="eggNOG" id="KOG3873">
    <property type="taxonomic scope" value="Eukaryota"/>
</dbReference>
<dbReference type="InterPro" id="IPR038772">
    <property type="entry name" value="Sph/SMPD2-like"/>
</dbReference>
<name>G4TT66_SERID</name>
<keyword evidence="12 13" id="KW-0472">Membrane</keyword>
<dbReference type="Pfam" id="PF03372">
    <property type="entry name" value="Exo_endo_phos"/>
    <property type="match status" value="1"/>
</dbReference>
<proteinExistence type="inferred from homology"/>
<dbReference type="Proteomes" id="UP000007148">
    <property type="component" value="Unassembled WGS sequence"/>
</dbReference>
<comment type="subcellular location">
    <subcellularLocation>
        <location evidence="1">Membrane</location>
        <topology evidence="1">Multi-pass membrane protein</topology>
    </subcellularLocation>
</comment>
<feature type="transmembrane region" description="Helical" evidence="13">
    <location>
        <begin position="378"/>
        <end position="404"/>
    </location>
</feature>
<sequence length="432" mass="48202">MAHESLRVLTFNVWALKWISKNRVERLQAIAELLKDSDYDIICFQELWTGYDLIKRTLCRQFPHSKYWRTAVVGSGLAIFSKFTILSSHVYPYSLNGSPAELGGDWFAGKACVSTLLWHPILGELEVFNTHFHAKGGEEGPEHWRAVRISNAWEMSKLIRASVLAGRHVIATGDFNSNPNSVPMKIMRLHTGLVDVWETLNPSTPTSPIGPNSRANATAAIERLGLTVDSPMNTWSQGKPLDAYARRWLGKRLDYILFWSPPSSTRLKAEDVKVVMTDLTPGHTFSLSDHFGLEATFGIATEDPGQTSVTGQLDANRRLSTHSRLSEDDLLTVLGALSYEHREANRRSRRLIVYFGASVGILLFVLIGSGFIRSENRWLAPVAAVLGAVAAWAGTTSLYVGFVWGKWETGILENLMNDVEETLSTHRLRHAT</sequence>
<evidence type="ECO:0000256" key="4">
    <source>
        <dbReference type="ARBA" id="ARBA00006335"/>
    </source>
</evidence>
<dbReference type="PANTHER" id="PTHR16320">
    <property type="entry name" value="SPHINGOMYELINASE FAMILY MEMBER"/>
    <property type="match status" value="1"/>
</dbReference>
<dbReference type="GO" id="GO:0006665">
    <property type="term" value="P:sphingolipid metabolic process"/>
    <property type="evidence" value="ECO:0007669"/>
    <property type="project" value="UniProtKB-KW"/>
</dbReference>
<dbReference type="InterPro" id="IPR005135">
    <property type="entry name" value="Endo/exonuclease/phosphatase"/>
</dbReference>
<evidence type="ECO:0000256" key="8">
    <source>
        <dbReference type="ARBA" id="ARBA00022842"/>
    </source>
</evidence>
<dbReference type="GO" id="GO:0004767">
    <property type="term" value="F:sphingomyelin phosphodiesterase activity"/>
    <property type="evidence" value="ECO:0007669"/>
    <property type="project" value="InterPro"/>
</dbReference>
<evidence type="ECO:0000313" key="15">
    <source>
        <dbReference type="EMBL" id="CCA74509.1"/>
    </source>
</evidence>
<evidence type="ECO:0000256" key="1">
    <source>
        <dbReference type="ARBA" id="ARBA00004141"/>
    </source>
</evidence>